<evidence type="ECO:0000313" key="1">
    <source>
        <dbReference type="EMBL" id="EEF81109.1"/>
    </source>
</evidence>
<organism evidence="1 2">
    <name type="scientific">Methylophaga thiooxydans DMS010</name>
    <dbReference type="NCBI Taxonomy" id="637616"/>
    <lineage>
        <taxon>Bacteria</taxon>
        <taxon>Pseudomonadati</taxon>
        <taxon>Pseudomonadota</taxon>
        <taxon>Gammaproteobacteria</taxon>
        <taxon>Thiotrichales</taxon>
        <taxon>Piscirickettsiaceae</taxon>
        <taxon>Methylophaga</taxon>
    </lineage>
</organism>
<evidence type="ECO:0000313" key="2">
    <source>
        <dbReference type="Proteomes" id="UP000004679"/>
    </source>
</evidence>
<name>C0N1Y9_9GAMM</name>
<gene>
    <name evidence="1" type="ORF">MDMS009_101</name>
</gene>
<accession>C0N1Y9</accession>
<proteinExistence type="predicted"/>
<protein>
    <submittedName>
        <fullName evidence="1">Uncharacterized protein</fullName>
    </submittedName>
</protein>
<keyword evidence="2" id="KW-1185">Reference proteome</keyword>
<reference evidence="1 2" key="1">
    <citation type="journal article" date="2011" name="J. Bacteriol.">
        <title>Draft genome sequence of the chemolithoheterotrophic, halophilic methylotroph Methylophaga thiooxydans DMS010.</title>
        <authorList>
            <person name="Boden R."/>
            <person name="Ferriera S."/>
            <person name="Johnson J."/>
            <person name="Kelly D.P."/>
            <person name="Murrell J.C."/>
            <person name="Schafer H."/>
        </authorList>
    </citation>
    <scope>NUCLEOTIDE SEQUENCE [LARGE SCALE GENOMIC DNA]</scope>
    <source>
        <strain evidence="1 2">DMS010</strain>
    </source>
</reference>
<dbReference type="Proteomes" id="UP000004679">
    <property type="component" value="Unassembled WGS sequence"/>
</dbReference>
<sequence length="131" mass="14346">MNREYEQVDVGTIILDDNPTEYASPLVENGVDIKSLKNNLQTQSLLGQCNYDEATGAINKLNVVRKLASHIAQAKSDGTEPKIASAYLQTMKEGTQDIWSHLIASCNNGKPSDKLKKLKSQVVAELVTDTL</sequence>
<dbReference type="AlphaFoldDB" id="C0N1Y9"/>
<dbReference type="EMBL" id="GG657883">
    <property type="protein sequence ID" value="EEF81109.1"/>
    <property type="molecule type" value="Genomic_DNA"/>
</dbReference>
<dbReference type="HOGENOM" id="CLU_1925139_0_0_6"/>